<protein>
    <submittedName>
        <fullName evidence="2">Uncharacterized protein</fullName>
    </submittedName>
</protein>
<evidence type="ECO:0000256" key="1">
    <source>
        <dbReference type="SAM" id="MobiDB-lite"/>
    </source>
</evidence>
<dbReference type="EMBL" id="MLAK01000956">
    <property type="protein sequence ID" value="OHT00422.1"/>
    <property type="molecule type" value="Genomic_DNA"/>
</dbReference>
<dbReference type="RefSeq" id="XP_068353558.1">
    <property type="nucleotide sequence ID" value="XM_068508772.1"/>
</dbReference>
<evidence type="ECO:0000313" key="3">
    <source>
        <dbReference type="Proteomes" id="UP000179807"/>
    </source>
</evidence>
<keyword evidence="3" id="KW-1185">Reference proteome</keyword>
<feature type="compositionally biased region" description="Basic and acidic residues" evidence="1">
    <location>
        <begin position="149"/>
        <end position="159"/>
    </location>
</feature>
<feature type="region of interest" description="Disordered" evidence="1">
    <location>
        <begin position="146"/>
        <end position="173"/>
    </location>
</feature>
<name>A0A1J4JSC6_9EUKA</name>
<dbReference type="VEuPathDB" id="TrichDB:TRFO_32927"/>
<feature type="compositionally biased region" description="Pro residues" evidence="1">
    <location>
        <begin position="160"/>
        <end position="171"/>
    </location>
</feature>
<evidence type="ECO:0000313" key="2">
    <source>
        <dbReference type="EMBL" id="OHT00422.1"/>
    </source>
</evidence>
<dbReference type="AlphaFoldDB" id="A0A1J4JSC6"/>
<feature type="region of interest" description="Disordered" evidence="1">
    <location>
        <begin position="211"/>
        <end position="232"/>
    </location>
</feature>
<dbReference type="OrthoDB" id="10556193at2759"/>
<accession>A0A1J4JSC6</accession>
<sequence length="232" mass="25994">MHQDKAELYVQIVPLTNADHKKISRNKNNPLQRIKVSNNTTLLTIASYIQRLTGASSQSQFSVSLHVPFKNACVQLPLSMSVADFLLITSQEKQGELRYKFSKVEERRPPPPPVASSTAVPEQISKSIHQPTQLLPPVQKAANITNTKMQEKQPPRDSPPRYPVPEYPPPSIGTDSMNSIFHTGFHLFSNSFGGFPPNIDSISYNQLSYDDEKAPSDESISLKKDLEQILRK</sequence>
<gene>
    <name evidence="2" type="ORF">TRFO_32927</name>
</gene>
<dbReference type="GeneID" id="94843476"/>
<organism evidence="2 3">
    <name type="scientific">Tritrichomonas foetus</name>
    <dbReference type="NCBI Taxonomy" id="1144522"/>
    <lineage>
        <taxon>Eukaryota</taxon>
        <taxon>Metamonada</taxon>
        <taxon>Parabasalia</taxon>
        <taxon>Tritrichomonadida</taxon>
        <taxon>Tritrichomonadidae</taxon>
        <taxon>Tritrichomonas</taxon>
    </lineage>
</organism>
<comment type="caution">
    <text evidence="2">The sequence shown here is derived from an EMBL/GenBank/DDBJ whole genome shotgun (WGS) entry which is preliminary data.</text>
</comment>
<proteinExistence type="predicted"/>
<reference evidence="2" key="1">
    <citation type="submission" date="2016-10" db="EMBL/GenBank/DDBJ databases">
        <authorList>
            <person name="Benchimol M."/>
            <person name="Almeida L.G."/>
            <person name="Vasconcelos A.T."/>
            <person name="Perreira-Neves A."/>
            <person name="Rosa I.A."/>
            <person name="Tasca T."/>
            <person name="Bogo M.R."/>
            <person name="de Souza W."/>
        </authorList>
    </citation>
    <scope>NUCLEOTIDE SEQUENCE [LARGE SCALE GENOMIC DNA]</scope>
    <source>
        <strain evidence="2">K</strain>
    </source>
</reference>
<dbReference type="Proteomes" id="UP000179807">
    <property type="component" value="Unassembled WGS sequence"/>
</dbReference>